<protein>
    <submittedName>
        <fullName evidence="8">Uncharacterized protein</fullName>
    </submittedName>
</protein>
<keyword evidence="2" id="KW-0238">DNA-binding</keyword>
<dbReference type="Pfam" id="PF00564">
    <property type="entry name" value="PB1"/>
    <property type="match status" value="1"/>
</dbReference>
<organism evidence="8 9">
    <name type="scientific">Ambrosia artemisiifolia</name>
    <name type="common">Common ragweed</name>
    <dbReference type="NCBI Taxonomy" id="4212"/>
    <lineage>
        <taxon>Eukaryota</taxon>
        <taxon>Viridiplantae</taxon>
        <taxon>Streptophyta</taxon>
        <taxon>Embryophyta</taxon>
        <taxon>Tracheophyta</taxon>
        <taxon>Spermatophyta</taxon>
        <taxon>Magnoliopsida</taxon>
        <taxon>eudicotyledons</taxon>
        <taxon>Gunneridae</taxon>
        <taxon>Pentapetalae</taxon>
        <taxon>asterids</taxon>
        <taxon>campanulids</taxon>
        <taxon>Asterales</taxon>
        <taxon>Asteraceae</taxon>
        <taxon>Asteroideae</taxon>
        <taxon>Heliantheae alliance</taxon>
        <taxon>Heliantheae</taxon>
        <taxon>Ambrosia</taxon>
    </lineage>
</organism>
<keyword evidence="3" id="KW-0804">Transcription</keyword>
<proteinExistence type="predicted"/>
<comment type="caution">
    <text evidence="8">The sequence shown here is derived from an EMBL/GenBank/DDBJ whole genome shotgun (WGS) entry which is preliminary data.</text>
</comment>
<dbReference type="InterPro" id="IPR000270">
    <property type="entry name" value="PB1_dom"/>
</dbReference>
<dbReference type="PANTHER" id="PTHR32002">
    <property type="entry name" value="PROTEIN NLP8"/>
    <property type="match status" value="1"/>
</dbReference>
<dbReference type="PANTHER" id="PTHR32002:SF56">
    <property type="entry name" value="PB1 DOMAIN, RWP-RK DOMAIN PROTEIN-RELATED"/>
    <property type="match status" value="1"/>
</dbReference>
<name>A0AAD5BY99_AMBAR</name>
<dbReference type="InterPro" id="IPR045012">
    <property type="entry name" value="NLP"/>
</dbReference>
<dbReference type="SUPFAM" id="SSF54277">
    <property type="entry name" value="CAD &amp; PB1 domains"/>
    <property type="match status" value="1"/>
</dbReference>
<dbReference type="InterPro" id="IPR034891">
    <property type="entry name" value="PB1_NLP"/>
</dbReference>
<dbReference type="PROSITE" id="PS51519">
    <property type="entry name" value="RWP_RK"/>
    <property type="match status" value="1"/>
</dbReference>
<dbReference type="Pfam" id="PF22922">
    <property type="entry name" value="GAF_NLP"/>
    <property type="match status" value="1"/>
</dbReference>
<evidence type="ECO:0000259" key="6">
    <source>
        <dbReference type="PROSITE" id="PS51519"/>
    </source>
</evidence>
<feature type="region of interest" description="Disordered" evidence="5">
    <location>
        <begin position="383"/>
        <end position="422"/>
    </location>
</feature>
<dbReference type="GO" id="GO:0003677">
    <property type="term" value="F:DNA binding"/>
    <property type="evidence" value="ECO:0007669"/>
    <property type="project" value="UniProtKB-KW"/>
</dbReference>
<dbReference type="CDD" id="cd06407">
    <property type="entry name" value="PB1_NLP"/>
    <property type="match status" value="1"/>
</dbReference>
<dbReference type="InterPro" id="IPR003035">
    <property type="entry name" value="RWP-RK_dom"/>
</dbReference>
<feature type="domain" description="RWP-RK" evidence="6">
    <location>
        <begin position="273"/>
        <end position="366"/>
    </location>
</feature>
<sequence length="551" mass="61642">MDDHIIFGSIENNNLEYVVDVDDLSPDGGWLDSPNLSPSTLLDFNSSYLGSADTFVGCFDPHVSPDETDMKSVDDRLIQVIEYLNERCLVDLDLLVQLWLPVIRQGRRVLTAEDQPFVINSDGTDLSSYREISKSYSFAAEYDSTEMIGLPAIVYLKKFPTCAIDLRLAAEGSDPRAIYAQKLNLYGCLNLPVFDLDGETCLGVIEVVTASKKVNFHEQLENICKALEAVDLRTSDFLIHPKLKDFSEPYEVALAEIRDVLRSICNTLKLPLAQTWGTCESRSGRPDTTISIIESASYVFDPQVLGFFEACSALQLVPGEVCPTTLKRICRQHGIMRWPSRKIKKVSHSLKKLQLVIDSVQGADGVIQLGSFYTNFPELSSPVMPSPKPKLNDPVSLLKSQTTPTNSSSSCSRGSSSPTGTEKLVHVETKLQVASKNNKPKNMSQDEGVFRVKASYGHERIRFKMTKDWGFGDLQQEIARRFSIYDMGNVILEYMDDDSEWVLLACDADLEECMDLHTSSKNQTVKLLIHPTSSHPSFPPMIHSNDDIRMW</sequence>
<dbReference type="Gene3D" id="3.10.20.90">
    <property type="entry name" value="Phosphatidylinositol 3-kinase Catalytic Subunit, Chain A, domain 1"/>
    <property type="match status" value="1"/>
</dbReference>
<dbReference type="InterPro" id="IPR053793">
    <property type="entry name" value="PB1-like"/>
</dbReference>
<evidence type="ECO:0000256" key="5">
    <source>
        <dbReference type="SAM" id="MobiDB-lite"/>
    </source>
</evidence>
<dbReference type="Proteomes" id="UP001206925">
    <property type="component" value="Unassembled WGS sequence"/>
</dbReference>
<feature type="compositionally biased region" description="Low complexity" evidence="5">
    <location>
        <begin position="400"/>
        <end position="421"/>
    </location>
</feature>
<reference evidence="8" key="1">
    <citation type="submission" date="2022-06" db="EMBL/GenBank/DDBJ databases">
        <title>Uncovering the hologenomic basis of an extraordinary plant invasion.</title>
        <authorList>
            <person name="Bieker V.C."/>
            <person name="Martin M.D."/>
            <person name="Gilbert T."/>
            <person name="Hodgins K."/>
            <person name="Battlay P."/>
            <person name="Petersen B."/>
            <person name="Wilson J."/>
        </authorList>
    </citation>
    <scope>NUCLEOTIDE SEQUENCE</scope>
    <source>
        <strain evidence="8">AA19_3_7</strain>
        <tissue evidence="8">Leaf</tissue>
    </source>
</reference>
<dbReference type="GO" id="GO:0003700">
    <property type="term" value="F:DNA-binding transcription factor activity"/>
    <property type="evidence" value="ECO:0007669"/>
    <property type="project" value="InterPro"/>
</dbReference>
<dbReference type="PROSITE" id="PS51745">
    <property type="entry name" value="PB1"/>
    <property type="match status" value="1"/>
</dbReference>
<evidence type="ECO:0000256" key="2">
    <source>
        <dbReference type="ARBA" id="ARBA00023125"/>
    </source>
</evidence>
<dbReference type="SMART" id="SM00666">
    <property type="entry name" value="PB1"/>
    <property type="match status" value="1"/>
</dbReference>
<accession>A0AAD5BY99</accession>
<keyword evidence="1" id="KW-0805">Transcription regulation</keyword>
<dbReference type="InterPro" id="IPR055081">
    <property type="entry name" value="NLP1-9_GAF"/>
</dbReference>
<evidence type="ECO:0000256" key="4">
    <source>
        <dbReference type="ARBA" id="ARBA00023242"/>
    </source>
</evidence>
<dbReference type="EMBL" id="JAMZMK010010664">
    <property type="protein sequence ID" value="KAI7730733.1"/>
    <property type="molecule type" value="Genomic_DNA"/>
</dbReference>
<evidence type="ECO:0000313" key="9">
    <source>
        <dbReference type="Proteomes" id="UP001206925"/>
    </source>
</evidence>
<feature type="domain" description="PB1" evidence="7">
    <location>
        <begin position="449"/>
        <end position="532"/>
    </location>
</feature>
<keyword evidence="4" id="KW-0539">Nucleus</keyword>
<dbReference type="AlphaFoldDB" id="A0AAD5BY99"/>
<evidence type="ECO:0000256" key="1">
    <source>
        <dbReference type="ARBA" id="ARBA00023015"/>
    </source>
</evidence>
<evidence type="ECO:0000256" key="3">
    <source>
        <dbReference type="ARBA" id="ARBA00023163"/>
    </source>
</evidence>
<gene>
    <name evidence="8" type="ORF">M8C21_033367</name>
</gene>
<keyword evidence="9" id="KW-1185">Reference proteome</keyword>
<evidence type="ECO:0000313" key="8">
    <source>
        <dbReference type="EMBL" id="KAI7730733.1"/>
    </source>
</evidence>
<evidence type="ECO:0000259" key="7">
    <source>
        <dbReference type="PROSITE" id="PS51745"/>
    </source>
</evidence>